<dbReference type="EMBL" id="SNRW01004694">
    <property type="protein sequence ID" value="KAA6386682.1"/>
    <property type="molecule type" value="Genomic_DNA"/>
</dbReference>
<proteinExistence type="predicted"/>
<sequence>MAEILSMKMSVQVATFKPLGYSDRSFIFRDLGKFRYVGSDWKVITPKGRTRLEQGDQYADVMAGLIDAQQALLVSMENVLGGHNNIEYISPAYAMLCVGANAVAQLKELANAPRELKDEVGGSILPADIFSDDCIESIKMCLDLKKVDQLHFPYQQGLYAYLQSSILQSQRLQYLYQQFQRFKLSKPIEILQTPYAASQFNYGRGIAIGRGFKSRGRGGRGRGAFGSNFIPLRGQ</sequence>
<evidence type="ECO:0000313" key="1">
    <source>
        <dbReference type="EMBL" id="KAA6386682.1"/>
    </source>
</evidence>
<gene>
    <name evidence="1" type="ORF">EZS28_017789</name>
</gene>
<organism evidence="1 2">
    <name type="scientific">Streblomastix strix</name>
    <dbReference type="NCBI Taxonomy" id="222440"/>
    <lineage>
        <taxon>Eukaryota</taxon>
        <taxon>Metamonada</taxon>
        <taxon>Preaxostyla</taxon>
        <taxon>Oxymonadida</taxon>
        <taxon>Streblomastigidae</taxon>
        <taxon>Streblomastix</taxon>
    </lineage>
</organism>
<comment type="caution">
    <text evidence="1">The sequence shown here is derived from an EMBL/GenBank/DDBJ whole genome shotgun (WGS) entry which is preliminary data.</text>
</comment>
<accession>A0A5J4VW16</accession>
<name>A0A5J4VW16_9EUKA</name>
<dbReference type="Proteomes" id="UP000324800">
    <property type="component" value="Unassembled WGS sequence"/>
</dbReference>
<dbReference type="AlphaFoldDB" id="A0A5J4VW16"/>
<protein>
    <submittedName>
        <fullName evidence="1">Uncharacterized protein</fullName>
    </submittedName>
</protein>
<evidence type="ECO:0000313" key="2">
    <source>
        <dbReference type="Proteomes" id="UP000324800"/>
    </source>
</evidence>
<reference evidence="1 2" key="1">
    <citation type="submission" date="2019-03" db="EMBL/GenBank/DDBJ databases">
        <title>Single cell metagenomics reveals metabolic interactions within the superorganism composed of flagellate Streblomastix strix and complex community of Bacteroidetes bacteria on its surface.</title>
        <authorList>
            <person name="Treitli S.C."/>
            <person name="Kolisko M."/>
            <person name="Husnik F."/>
            <person name="Keeling P."/>
            <person name="Hampl V."/>
        </authorList>
    </citation>
    <scope>NUCLEOTIDE SEQUENCE [LARGE SCALE GENOMIC DNA]</scope>
    <source>
        <strain evidence="1">ST1C</strain>
    </source>
</reference>